<dbReference type="EC" id="4.2.1.2" evidence="8"/>
<dbReference type="GO" id="GO:0046872">
    <property type="term" value="F:metal ion binding"/>
    <property type="evidence" value="ECO:0007669"/>
    <property type="project" value="UniProtKB-KW"/>
</dbReference>
<comment type="similarity">
    <text evidence="1">Belongs to the class-I fumarase family.</text>
</comment>
<dbReference type="KEGG" id="ttk:TST_0785"/>
<keyword evidence="3" id="KW-0479">Metal-binding</keyword>
<dbReference type="PANTHER" id="PTHR30389:SF17">
    <property type="entry name" value="L(+)-TARTRATE DEHYDRATASE SUBUNIT ALPHA-RELATED"/>
    <property type="match status" value="1"/>
</dbReference>
<keyword evidence="4" id="KW-0408">Iron</keyword>
<dbReference type="GO" id="GO:0004333">
    <property type="term" value="F:fumarate hydratase activity"/>
    <property type="evidence" value="ECO:0007669"/>
    <property type="project" value="UniProtKB-EC"/>
</dbReference>
<dbReference type="EMBL" id="AP013035">
    <property type="protein sequence ID" value="BAT71585.1"/>
    <property type="molecule type" value="Genomic_DNA"/>
</dbReference>
<evidence type="ECO:0000256" key="3">
    <source>
        <dbReference type="ARBA" id="ARBA00022723"/>
    </source>
</evidence>
<proteinExistence type="inferred from homology"/>
<dbReference type="RefSeq" id="WP_068549587.1">
    <property type="nucleotide sequence ID" value="NZ_AP013035.1"/>
</dbReference>
<dbReference type="Proteomes" id="UP000063234">
    <property type="component" value="Chromosome"/>
</dbReference>
<dbReference type="OrthoDB" id="9798978at2"/>
<evidence type="ECO:0000313" key="8">
    <source>
        <dbReference type="EMBL" id="BAT71585.1"/>
    </source>
</evidence>
<dbReference type="PATRIC" id="fig|1298851.3.peg.820"/>
<dbReference type="PANTHER" id="PTHR30389">
    <property type="entry name" value="FUMARATE HYDRATASE-RELATED"/>
    <property type="match status" value="1"/>
</dbReference>
<evidence type="ECO:0000256" key="5">
    <source>
        <dbReference type="ARBA" id="ARBA00023014"/>
    </source>
</evidence>
<dbReference type="InterPro" id="IPR051208">
    <property type="entry name" value="Class-I_Fumarase/Tartrate_DH"/>
</dbReference>
<evidence type="ECO:0000259" key="7">
    <source>
        <dbReference type="Pfam" id="PF05681"/>
    </source>
</evidence>
<reference evidence="9" key="1">
    <citation type="journal article" date="2018" name="Science">
        <title>A primordial and reversible TCA cycle in a facultatively chemolithoautotrophic thermophile.</title>
        <authorList>
            <person name="Nunoura T."/>
            <person name="Chikaraishi Y."/>
            <person name="Izaki R."/>
            <person name="Suwa T."/>
            <person name="Sato T."/>
            <person name="Harada T."/>
            <person name="Mori K."/>
            <person name="Kato Y."/>
            <person name="Miyazaki M."/>
            <person name="Shimamura S."/>
            <person name="Yanagawa K."/>
            <person name="Shuto A."/>
            <person name="Ohkouchi N."/>
            <person name="Fujita N."/>
            <person name="Takaki Y."/>
            <person name="Atomi H."/>
            <person name="Takai K."/>
        </authorList>
    </citation>
    <scope>NUCLEOTIDE SEQUENCE [LARGE SCALE GENOMIC DNA]</scope>
    <source>
        <strain evidence="9">DSM 17441 / JCM 13301 / NBRC 103674 / ABI70S6</strain>
    </source>
</reference>
<protein>
    <submittedName>
        <fullName evidence="8">Fumarate hydratase subunit alpha</fullName>
        <ecNumber evidence="8">4.2.1.2</ecNumber>
    </submittedName>
</protein>
<feature type="domain" description="Fe-S hydro-lyase tartrate dehydratase alpha-type catalytic" evidence="7">
    <location>
        <begin position="11"/>
        <end position="277"/>
    </location>
</feature>
<dbReference type="AlphaFoldDB" id="A0A0S3QTF8"/>
<keyword evidence="6 8" id="KW-0456">Lyase</keyword>
<dbReference type="STRING" id="1298851.TST_0785"/>
<dbReference type="GO" id="GO:0051539">
    <property type="term" value="F:4 iron, 4 sulfur cluster binding"/>
    <property type="evidence" value="ECO:0007669"/>
    <property type="project" value="UniProtKB-KW"/>
</dbReference>
<evidence type="ECO:0000313" key="9">
    <source>
        <dbReference type="Proteomes" id="UP000063234"/>
    </source>
</evidence>
<organism evidence="8 9">
    <name type="scientific">Thermosulfidibacter takaii (strain DSM 17441 / JCM 13301 / NBRC 103674 / ABI70S6)</name>
    <dbReference type="NCBI Taxonomy" id="1298851"/>
    <lineage>
        <taxon>Bacteria</taxon>
        <taxon>Pseudomonadati</taxon>
        <taxon>Thermosulfidibacterota</taxon>
        <taxon>Thermosulfidibacteria</taxon>
        <taxon>Thermosulfidibacterales</taxon>
        <taxon>Thermosulfidibacteraceae</taxon>
    </lineage>
</organism>
<keyword evidence="5" id="KW-0411">Iron-sulfur</keyword>
<sequence length="279" mass="30100">MRVIDVSEITEAIAKLCIEANYELPGDVHEALKEAYEKEKSPVGKAVLSMILENAELARQRVAPICQDCGLAVLFIEIGQDVHFTGGNLKEAIYEGVRRGYKEGYLRKSTCHPFTRANVGDNTPPVIHYDIVPGDKVRIVVAPKGGGSENMSMVTMLKPADGLEGVIETVVNRVKEAGGNPCPPIIVGVGVGGTFERSAFLAKKALLRPVGKPNPDVELAKVEQEILERINKLGIGPMGWGGTVTALAVHFEMEPVHIASLPCAININCHAARHKEIII</sequence>
<dbReference type="NCBIfam" id="TIGR00722">
    <property type="entry name" value="ttdA_fumA_fumB"/>
    <property type="match status" value="1"/>
</dbReference>
<evidence type="ECO:0000256" key="4">
    <source>
        <dbReference type="ARBA" id="ARBA00023004"/>
    </source>
</evidence>
<keyword evidence="2" id="KW-0004">4Fe-4S</keyword>
<dbReference type="InterPro" id="IPR004646">
    <property type="entry name" value="Fe-S_hydro-lyase_TtdA-typ_cat"/>
</dbReference>
<keyword evidence="9" id="KW-1185">Reference proteome</keyword>
<name>A0A0S3QTF8_THET7</name>
<dbReference type="NCBIfam" id="NF004885">
    <property type="entry name" value="PRK06246.1"/>
    <property type="match status" value="1"/>
</dbReference>
<evidence type="ECO:0000256" key="1">
    <source>
        <dbReference type="ARBA" id="ARBA00008876"/>
    </source>
</evidence>
<accession>A0A0S3QTF8</accession>
<evidence type="ECO:0000256" key="6">
    <source>
        <dbReference type="ARBA" id="ARBA00023239"/>
    </source>
</evidence>
<gene>
    <name evidence="8" type="primary">fumA</name>
    <name evidence="8" type="ORF">TST_0785</name>
</gene>
<evidence type="ECO:0000256" key="2">
    <source>
        <dbReference type="ARBA" id="ARBA00022485"/>
    </source>
</evidence>
<dbReference type="Pfam" id="PF05681">
    <property type="entry name" value="Fumerase"/>
    <property type="match status" value="1"/>
</dbReference>